<keyword evidence="8 11" id="KW-0067">ATP-binding</keyword>
<dbReference type="Pfam" id="PF00117">
    <property type="entry name" value="GATase"/>
    <property type="match status" value="1"/>
</dbReference>
<keyword evidence="4" id="KW-0436">Ligase</keyword>
<dbReference type="SUPFAM" id="SSF52402">
    <property type="entry name" value="Adenine nucleotide alpha hydrolases-like"/>
    <property type="match status" value="1"/>
</dbReference>
<dbReference type="InterPro" id="IPR036113">
    <property type="entry name" value="Asp/Glu-ADT_sf_sub_c"/>
</dbReference>
<sequence length="745" mass="84005">MLKIAQLVRIKLSNDEIDHYSKELTMLDWIHDTLLQVNTEGISPMRYGSIDKDIHVRDDVINSQNIKEEILSNTKPEHGYFVVPKDLLESLKRHVRSEVEKYVDKRVEEVKDEAVTYIINKVLNNMVGNEPLNELKIDKPKEIVQVDDDGLTQNQKVIKALFIGKTLIGKYKRKVYEVTVNNEGKFIYNGEKYNSPSTVGTRITGKSCNGWDFFKILLKIIWRSKLSAIAIIDFGSQFTQLIARQVRGMGVYCEIFPNNISFETISKFNGFILSGGPQSVHDGCSETSRVVHEIIKLNEATNVPILGICYGQQLICHYFGAKVKESFKQEFGRTKIKMLKESPIIKDTWDVNSEVDVLMNHADSVDTIPQGFTVIASGVINQTIAMIVNEQRKIYCTQFHPEVKPTTNGSKLLSNFLGIANCERDWTMKSFIEKQKEKIKNVVGEKKVIAAVSGGVDSSVAAALTHKAIGKQLNCIFIDTGLLRKNQTIAMLKEIPINYVDKSNLFLSRLKGITDPEEKRKIIGNAFIEVFEAEAKKIGDVDFLMQGTIYSDVVESGHASDNTSTIKSHHNVGGLPEKMNLKLVEPLRYLFKDEVRLLGKEIGLSDEIIFQHPFPGPGLAVRIISEVDEEKVRILQEVDEIYINTMKNYDLYDKIWQAFAVLLPIKTVGVMGDGRTYGYVCALRAVTSSDGMTADAFPFEDKDQHSLVFWDFLQNVGSIIINNVSGVNRVVYDLTSKPPATIEWE</sequence>
<keyword evidence="5 11" id="KW-0547">Nucleotide-binding</keyword>
<evidence type="ECO:0000256" key="6">
    <source>
        <dbReference type="ARBA" id="ARBA00022749"/>
    </source>
</evidence>
<dbReference type="InterPro" id="IPR022955">
    <property type="entry name" value="GMP_synthase"/>
</dbReference>
<dbReference type="OrthoDB" id="1724632at2759"/>
<dbReference type="EC" id="6.3.5.2" evidence="2"/>
<dbReference type="InterPro" id="IPR014729">
    <property type="entry name" value="Rossmann-like_a/b/a_fold"/>
</dbReference>
<dbReference type="InterPro" id="IPR004739">
    <property type="entry name" value="GMP_synth_GATase"/>
</dbReference>
<dbReference type="SUPFAM" id="SSF141000">
    <property type="entry name" value="Glu-tRNAGln amidotransferase C subunit"/>
    <property type="match status" value="1"/>
</dbReference>
<dbReference type="CDD" id="cd01742">
    <property type="entry name" value="GATase1_GMP_Synthase"/>
    <property type="match status" value="1"/>
</dbReference>
<dbReference type="Pfam" id="PF00958">
    <property type="entry name" value="GMP_synt_C"/>
    <property type="match status" value="1"/>
</dbReference>
<dbReference type="CDD" id="cd01997">
    <property type="entry name" value="GMP_synthase_C"/>
    <property type="match status" value="1"/>
</dbReference>
<dbReference type="InterPro" id="IPR003837">
    <property type="entry name" value="GatC"/>
</dbReference>
<dbReference type="Pfam" id="PF02540">
    <property type="entry name" value="NAD_synthase"/>
    <property type="match status" value="1"/>
</dbReference>
<keyword evidence="14" id="KW-1185">Reference proteome</keyword>
<dbReference type="FunFam" id="3.30.300.10:FF:000002">
    <property type="entry name" value="GMP synthase [glutamine-hydrolyzing]"/>
    <property type="match status" value="1"/>
</dbReference>
<dbReference type="PRINTS" id="PR00096">
    <property type="entry name" value="GATASE"/>
</dbReference>
<evidence type="ECO:0000313" key="14">
    <source>
        <dbReference type="Proteomes" id="UP000887116"/>
    </source>
</evidence>
<evidence type="ECO:0000256" key="4">
    <source>
        <dbReference type="ARBA" id="ARBA00022598"/>
    </source>
</evidence>
<evidence type="ECO:0000256" key="9">
    <source>
        <dbReference type="ARBA" id="ARBA00022962"/>
    </source>
</evidence>
<dbReference type="InterPro" id="IPR029062">
    <property type="entry name" value="Class_I_gatase-like"/>
</dbReference>
<keyword evidence="9" id="KW-0315">Glutamine amidotransferase</keyword>
<dbReference type="NCBIfam" id="NF000848">
    <property type="entry name" value="PRK00074.1"/>
    <property type="match status" value="1"/>
</dbReference>
<dbReference type="GO" id="GO:0006450">
    <property type="term" value="P:regulation of translational fidelity"/>
    <property type="evidence" value="ECO:0007669"/>
    <property type="project" value="InterPro"/>
</dbReference>
<dbReference type="Gene3D" id="3.40.50.880">
    <property type="match status" value="1"/>
</dbReference>
<evidence type="ECO:0000256" key="5">
    <source>
        <dbReference type="ARBA" id="ARBA00022741"/>
    </source>
</evidence>
<evidence type="ECO:0000256" key="8">
    <source>
        <dbReference type="ARBA" id="ARBA00022840"/>
    </source>
</evidence>
<dbReference type="EMBL" id="BMAO01025294">
    <property type="protein sequence ID" value="GFR01668.1"/>
    <property type="molecule type" value="Genomic_DNA"/>
</dbReference>
<proteinExistence type="inferred from homology"/>
<evidence type="ECO:0000256" key="10">
    <source>
        <dbReference type="ARBA" id="ARBA00031356"/>
    </source>
</evidence>
<dbReference type="SUPFAM" id="SSF52317">
    <property type="entry name" value="Class I glutamine amidotransferase-like"/>
    <property type="match status" value="1"/>
</dbReference>
<dbReference type="Gene3D" id="3.30.300.10">
    <property type="match status" value="1"/>
</dbReference>
<evidence type="ECO:0000256" key="2">
    <source>
        <dbReference type="ARBA" id="ARBA00012746"/>
    </source>
</evidence>
<dbReference type="GO" id="GO:0003921">
    <property type="term" value="F:GMP synthase activity"/>
    <property type="evidence" value="ECO:0007669"/>
    <property type="project" value="InterPro"/>
</dbReference>
<comment type="caution">
    <text evidence="13">The sequence shown here is derived from an EMBL/GenBank/DDBJ whole genome shotgun (WGS) entry which is preliminary data.</text>
</comment>
<evidence type="ECO:0000256" key="3">
    <source>
        <dbReference type="ARBA" id="ARBA00021562"/>
    </source>
</evidence>
<protein>
    <recommendedName>
        <fullName evidence="3">GMP synthase [glutamine-hydrolyzing]</fullName>
        <ecNumber evidence="2">6.3.5.2</ecNumber>
    </recommendedName>
    <alternativeName>
        <fullName evidence="10">Glutamine amidotransferase</fullName>
    </alternativeName>
</protein>
<dbReference type="Gene3D" id="3.40.50.620">
    <property type="entry name" value="HUPs"/>
    <property type="match status" value="1"/>
</dbReference>
<dbReference type="PROSITE" id="PS51553">
    <property type="entry name" value="GMPS_ATP_PPASE"/>
    <property type="match status" value="1"/>
</dbReference>
<keyword evidence="7 11" id="KW-0658">Purine biosynthesis</keyword>
<dbReference type="Proteomes" id="UP000887116">
    <property type="component" value="Unassembled WGS sequence"/>
</dbReference>
<comment type="pathway">
    <text evidence="1">Purine metabolism; GMP biosynthesis; GMP from XMP (L-Gln route): step 1/1.</text>
</comment>
<dbReference type="InterPro" id="IPR022310">
    <property type="entry name" value="NAD/GMP_synthase"/>
</dbReference>
<dbReference type="GO" id="GO:0005829">
    <property type="term" value="C:cytosol"/>
    <property type="evidence" value="ECO:0007669"/>
    <property type="project" value="TreeGrafter"/>
</dbReference>
<dbReference type="Pfam" id="PF11149">
    <property type="entry name" value="DUF2924"/>
    <property type="match status" value="1"/>
</dbReference>
<reference evidence="13" key="1">
    <citation type="submission" date="2020-07" db="EMBL/GenBank/DDBJ databases">
        <title>Multicomponent nature underlies the extraordinary mechanical properties of spider dragline silk.</title>
        <authorList>
            <person name="Kono N."/>
            <person name="Nakamura H."/>
            <person name="Mori M."/>
            <person name="Yoshida Y."/>
            <person name="Ohtoshi R."/>
            <person name="Malay A.D."/>
            <person name="Moran D.A.P."/>
            <person name="Tomita M."/>
            <person name="Numata K."/>
            <person name="Arakawa K."/>
        </authorList>
    </citation>
    <scope>NUCLEOTIDE SEQUENCE</scope>
</reference>
<organism evidence="13 14">
    <name type="scientific">Trichonephila clavata</name>
    <name type="common">Joro spider</name>
    <name type="synonym">Nephila clavata</name>
    <dbReference type="NCBI Taxonomy" id="2740835"/>
    <lineage>
        <taxon>Eukaryota</taxon>
        <taxon>Metazoa</taxon>
        <taxon>Ecdysozoa</taxon>
        <taxon>Arthropoda</taxon>
        <taxon>Chelicerata</taxon>
        <taxon>Arachnida</taxon>
        <taxon>Araneae</taxon>
        <taxon>Araneomorphae</taxon>
        <taxon>Entelegynae</taxon>
        <taxon>Araneoidea</taxon>
        <taxon>Nephilidae</taxon>
        <taxon>Trichonephila</taxon>
    </lineage>
</organism>
<evidence type="ECO:0000313" key="13">
    <source>
        <dbReference type="EMBL" id="GFR01668.1"/>
    </source>
</evidence>
<dbReference type="PANTHER" id="PTHR11922:SF2">
    <property type="entry name" value="GMP SYNTHASE [GLUTAMINE-HYDROLYZING]"/>
    <property type="match status" value="1"/>
</dbReference>
<dbReference type="HAMAP" id="MF_00344">
    <property type="entry name" value="GMP_synthase"/>
    <property type="match status" value="1"/>
</dbReference>
<dbReference type="InterPro" id="IPR025777">
    <property type="entry name" value="GMPS_ATP_PPase_dom"/>
</dbReference>
<dbReference type="NCBIfam" id="TIGR00884">
    <property type="entry name" value="guaA_Cterm"/>
    <property type="match status" value="1"/>
</dbReference>
<evidence type="ECO:0000256" key="11">
    <source>
        <dbReference type="PROSITE-ProRule" id="PRU00886"/>
    </source>
</evidence>
<feature type="domain" description="GMPS ATP-PPase" evidence="12">
    <location>
        <begin position="426"/>
        <end position="611"/>
    </location>
</feature>
<dbReference type="SUPFAM" id="SSF54810">
    <property type="entry name" value="GMP synthetase C-terminal dimerisation domain"/>
    <property type="match status" value="1"/>
</dbReference>
<dbReference type="AlphaFoldDB" id="A0A8X6GDG7"/>
<dbReference type="NCBIfam" id="TIGR00888">
    <property type="entry name" value="guaA_Nterm"/>
    <property type="match status" value="1"/>
</dbReference>
<dbReference type="InterPro" id="IPR017926">
    <property type="entry name" value="GATASE"/>
</dbReference>
<dbReference type="InterPro" id="IPR001674">
    <property type="entry name" value="GMP_synth_C"/>
</dbReference>
<evidence type="ECO:0000256" key="7">
    <source>
        <dbReference type="ARBA" id="ARBA00022755"/>
    </source>
</evidence>
<evidence type="ECO:0000256" key="1">
    <source>
        <dbReference type="ARBA" id="ARBA00005153"/>
    </source>
</evidence>
<evidence type="ECO:0000259" key="12">
    <source>
        <dbReference type="PROSITE" id="PS51553"/>
    </source>
</evidence>
<feature type="binding site" evidence="11">
    <location>
        <begin position="453"/>
        <end position="459"/>
    </location>
    <ligand>
        <name>ATP</name>
        <dbReference type="ChEBI" id="CHEBI:30616"/>
    </ligand>
</feature>
<dbReference type="Pfam" id="PF02686">
    <property type="entry name" value="GatC"/>
    <property type="match status" value="1"/>
</dbReference>
<keyword evidence="6 11" id="KW-0332">GMP biosynthesis</keyword>
<dbReference type="PANTHER" id="PTHR11922">
    <property type="entry name" value="GMP SYNTHASE-RELATED"/>
    <property type="match status" value="1"/>
</dbReference>
<name>A0A8X6GDG7_TRICU</name>
<dbReference type="InterPro" id="IPR021322">
    <property type="entry name" value="DUF2924"/>
</dbReference>
<dbReference type="PROSITE" id="PS51273">
    <property type="entry name" value="GATASE_TYPE_1"/>
    <property type="match status" value="1"/>
</dbReference>
<gene>
    <name evidence="13" type="primary">guaA</name>
    <name evidence="13" type="ORF">TNCT_618711</name>
</gene>
<dbReference type="GO" id="GO:0005524">
    <property type="term" value="F:ATP binding"/>
    <property type="evidence" value="ECO:0007669"/>
    <property type="project" value="UniProtKB-UniRule"/>
</dbReference>
<accession>A0A8X6GDG7</accession>